<name>A0A7T5QXT7_9CAUD</name>
<dbReference type="RefSeq" id="YP_010671925.1">
    <property type="nucleotide sequence ID" value="NC_070973.1"/>
</dbReference>
<sequence length="81" mass="8811">MSFTTMPTCPRCSFKMHISARGQYSCSNCGHRKDIPGSSSNSGTPAYDPWIMSQYDTTPSYDPTPSYDCSPSDFGGGCSFD</sequence>
<dbReference type="EMBL" id="MW343794">
    <property type="protein sequence ID" value="QQG33677.1"/>
    <property type="molecule type" value="Genomic_DNA"/>
</dbReference>
<dbReference type="Proteomes" id="UP000595896">
    <property type="component" value="Segment"/>
</dbReference>
<reference evidence="1 2" key="1">
    <citation type="submission" date="2020-12" db="EMBL/GenBank/DDBJ databases">
        <authorList>
            <person name="Luo D."/>
            <person name="Li C."/>
            <person name="Zeng H."/>
        </authorList>
    </citation>
    <scope>NUCLEOTIDE SEQUENCE [LARGE SCALE GENOMIC DNA]</scope>
</reference>
<organism evidence="1 2">
    <name type="scientific">Cronobacter phage A24</name>
    <dbReference type="NCBI Taxonomy" id="2795745"/>
    <lineage>
        <taxon>Viruses</taxon>
        <taxon>Duplodnaviria</taxon>
        <taxon>Heunggongvirae</taxon>
        <taxon>Uroviricota</taxon>
        <taxon>Caudoviricetes</taxon>
        <taxon>Grimontviridae</taxon>
        <taxon>Crifsvirus</taxon>
        <taxon>Crifsvirus A24</taxon>
    </lineage>
</organism>
<protein>
    <submittedName>
        <fullName evidence="1">Uncharacterized protein</fullName>
    </submittedName>
</protein>
<keyword evidence="2" id="KW-1185">Reference proteome</keyword>
<dbReference type="KEGG" id="vg:77948187"/>
<accession>A0A7T5QXT7</accession>
<evidence type="ECO:0000313" key="1">
    <source>
        <dbReference type="EMBL" id="QQG33677.1"/>
    </source>
</evidence>
<proteinExistence type="predicted"/>
<evidence type="ECO:0000313" key="2">
    <source>
        <dbReference type="Proteomes" id="UP000595896"/>
    </source>
</evidence>
<dbReference type="GeneID" id="77948187"/>